<comment type="similarity">
    <text evidence="5">Belongs to the ABC-2 integral membrane protein family.</text>
</comment>
<feature type="transmembrane region" description="Helical" evidence="5">
    <location>
        <begin position="227"/>
        <end position="246"/>
    </location>
</feature>
<dbReference type="PANTHER" id="PTHR43027:SF2">
    <property type="entry name" value="TRANSPORT PERMEASE PROTEIN"/>
    <property type="match status" value="1"/>
</dbReference>
<dbReference type="InterPro" id="IPR013525">
    <property type="entry name" value="ABC2_TM"/>
</dbReference>
<feature type="transmembrane region" description="Helical" evidence="5">
    <location>
        <begin position="258"/>
        <end position="276"/>
    </location>
</feature>
<dbReference type="EMBL" id="BSYJ01000002">
    <property type="protein sequence ID" value="GMG86817.1"/>
    <property type="molecule type" value="Genomic_DNA"/>
</dbReference>
<accession>A0ABQ6LXR8</accession>
<gene>
    <name evidence="7" type="ORF">MNKW57_11380</name>
</gene>
<sequence length="339" mass="37717">MISLRNIRALFIARNKEYYRDKGSLFWSFLVPPLIVAVIGFAFSRQDPAIFSVGVLGAPQAEAPPVLQQDYIRTIYYDDLNRATTQLRYQQLDLLYDPQAGKYWINPRSVNGKAVEKLLRVPADSPQMSMERAEVPGRAIRYVDWVIPGVLGMNMMFSALFGVGYVIVRYRKNGVLKRLQATPVKPAEFLLAQALSRLCILLIVSTIVFIVCKLMVNFLMLGSYSTLYIIAICGNLALIALALIIAARTASEEAANGILNFFSFPMLLLSGVWFSLDQAPEWLQGVAAVFPLTHMVSAARSVMLEGATLADVAPQLGILLAMTIVFLIIAATLFRWRED</sequence>
<keyword evidence="4 5" id="KW-0472">Membrane</keyword>
<dbReference type="Proteomes" id="UP001224392">
    <property type="component" value="Unassembled WGS sequence"/>
</dbReference>
<keyword evidence="5" id="KW-1003">Cell membrane</keyword>
<dbReference type="InterPro" id="IPR047817">
    <property type="entry name" value="ABC2_TM_bact-type"/>
</dbReference>
<reference evidence="7 8" key="1">
    <citation type="submission" date="2023-04" db="EMBL/GenBank/DDBJ databases">
        <title>Marinobulbifer ophiurae gen. nov., sp. Nov., isolate from tissue of brittle star Ophioplocus japonicus.</title>
        <authorList>
            <person name="Kawano K."/>
            <person name="Sawayama S."/>
            <person name="Nakagawa S."/>
        </authorList>
    </citation>
    <scope>NUCLEOTIDE SEQUENCE [LARGE SCALE GENOMIC DNA]</scope>
    <source>
        <strain evidence="7 8">NKW57</strain>
    </source>
</reference>
<evidence type="ECO:0000256" key="3">
    <source>
        <dbReference type="ARBA" id="ARBA00022989"/>
    </source>
</evidence>
<comment type="caution">
    <text evidence="7">The sequence shown here is derived from an EMBL/GenBank/DDBJ whole genome shotgun (WGS) entry which is preliminary data.</text>
</comment>
<proteinExistence type="inferred from homology"/>
<comment type="subcellular location">
    <subcellularLocation>
        <location evidence="5">Cell inner membrane</location>
        <topology evidence="5">Multi-pass membrane protein</topology>
    </subcellularLocation>
    <subcellularLocation>
        <location evidence="1">Membrane</location>
        <topology evidence="1">Multi-pass membrane protein</topology>
    </subcellularLocation>
</comment>
<feature type="transmembrane region" description="Helical" evidence="5">
    <location>
        <begin position="316"/>
        <end position="336"/>
    </location>
</feature>
<feature type="transmembrane region" description="Helical" evidence="5">
    <location>
        <begin position="24"/>
        <end position="43"/>
    </location>
</feature>
<evidence type="ECO:0000313" key="8">
    <source>
        <dbReference type="Proteomes" id="UP001224392"/>
    </source>
</evidence>
<feature type="transmembrane region" description="Helical" evidence="5">
    <location>
        <begin position="145"/>
        <end position="168"/>
    </location>
</feature>
<keyword evidence="3 5" id="KW-1133">Transmembrane helix</keyword>
<evidence type="ECO:0000259" key="6">
    <source>
        <dbReference type="PROSITE" id="PS51012"/>
    </source>
</evidence>
<dbReference type="RefSeq" id="WP_285763408.1">
    <property type="nucleotide sequence ID" value="NZ_BSYJ01000002.1"/>
</dbReference>
<keyword evidence="8" id="KW-1185">Reference proteome</keyword>
<evidence type="ECO:0000256" key="5">
    <source>
        <dbReference type="RuleBase" id="RU361157"/>
    </source>
</evidence>
<keyword evidence="2 5" id="KW-0812">Transmembrane</keyword>
<organism evidence="7 8">
    <name type="scientific">Biformimicrobium ophioploci</name>
    <dbReference type="NCBI Taxonomy" id="3036711"/>
    <lineage>
        <taxon>Bacteria</taxon>
        <taxon>Pseudomonadati</taxon>
        <taxon>Pseudomonadota</taxon>
        <taxon>Gammaproteobacteria</taxon>
        <taxon>Cellvibrionales</taxon>
        <taxon>Microbulbiferaceae</taxon>
        <taxon>Biformimicrobium</taxon>
    </lineage>
</organism>
<dbReference type="Pfam" id="PF01061">
    <property type="entry name" value="ABC2_membrane"/>
    <property type="match status" value="1"/>
</dbReference>
<dbReference type="PROSITE" id="PS51012">
    <property type="entry name" value="ABC_TM2"/>
    <property type="match status" value="1"/>
</dbReference>
<evidence type="ECO:0000313" key="7">
    <source>
        <dbReference type="EMBL" id="GMG86817.1"/>
    </source>
</evidence>
<name>A0ABQ6LXR8_9GAMM</name>
<feature type="domain" description="ABC transmembrane type-2" evidence="6">
    <location>
        <begin position="108"/>
        <end position="337"/>
    </location>
</feature>
<evidence type="ECO:0000256" key="4">
    <source>
        <dbReference type="ARBA" id="ARBA00023136"/>
    </source>
</evidence>
<dbReference type="PANTHER" id="PTHR43027">
    <property type="entry name" value="DOXORUBICIN RESISTANCE ABC TRANSPORTER PERMEASE PROTEIN DRRC-RELATED"/>
    <property type="match status" value="1"/>
</dbReference>
<evidence type="ECO:0000256" key="2">
    <source>
        <dbReference type="ARBA" id="ARBA00022692"/>
    </source>
</evidence>
<feature type="transmembrane region" description="Helical" evidence="5">
    <location>
        <begin position="198"/>
        <end position="221"/>
    </location>
</feature>
<evidence type="ECO:0000256" key="1">
    <source>
        <dbReference type="ARBA" id="ARBA00004141"/>
    </source>
</evidence>
<protein>
    <recommendedName>
        <fullName evidence="5">Transport permease protein</fullName>
    </recommendedName>
</protein>
<dbReference type="InterPro" id="IPR052902">
    <property type="entry name" value="ABC-2_transporter"/>
</dbReference>
<keyword evidence="5" id="KW-0813">Transport</keyword>